<reference evidence="1 2" key="1">
    <citation type="submission" date="2016-11" db="EMBL/GenBank/DDBJ databases">
        <authorList>
            <person name="Jaros S."/>
            <person name="Januszkiewicz K."/>
            <person name="Wedrychowicz H."/>
        </authorList>
    </citation>
    <scope>NUCLEOTIDE SEQUENCE [LARGE SCALE GENOMIC DNA]</scope>
    <source>
        <strain evidence="1 2">DSM 25660</strain>
    </source>
</reference>
<name>A0A1M4WBA1_9FLAO</name>
<protein>
    <submittedName>
        <fullName evidence="1">Uncharacterized protein</fullName>
    </submittedName>
</protein>
<organism evidence="1 2">
    <name type="scientific">Flavobacterium fontis</name>
    <dbReference type="NCBI Taxonomy" id="1124188"/>
    <lineage>
        <taxon>Bacteria</taxon>
        <taxon>Pseudomonadati</taxon>
        <taxon>Bacteroidota</taxon>
        <taxon>Flavobacteriia</taxon>
        <taxon>Flavobacteriales</taxon>
        <taxon>Flavobacteriaceae</taxon>
        <taxon>Flavobacterium</taxon>
    </lineage>
</organism>
<sequence length="47" mass="5697">MNFKKYKISSFIEYDFSVLEVIKIYDNKYGGIHFKKLKMNVNNFLID</sequence>
<accession>A0A1M4WBA1</accession>
<dbReference type="Proteomes" id="UP000184147">
    <property type="component" value="Unassembled WGS sequence"/>
</dbReference>
<keyword evidence="2" id="KW-1185">Reference proteome</keyword>
<dbReference type="AlphaFoldDB" id="A0A1M4WBA1"/>
<proteinExistence type="predicted"/>
<evidence type="ECO:0000313" key="1">
    <source>
        <dbReference type="EMBL" id="SHE78242.1"/>
    </source>
</evidence>
<gene>
    <name evidence="1" type="ORF">SAMN05444377_101232</name>
</gene>
<evidence type="ECO:0000313" key="2">
    <source>
        <dbReference type="Proteomes" id="UP000184147"/>
    </source>
</evidence>
<dbReference type="STRING" id="1124188.SAMN05444377_101232"/>
<dbReference type="EMBL" id="FQVQ01000001">
    <property type="protein sequence ID" value="SHE78242.1"/>
    <property type="molecule type" value="Genomic_DNA"/>
</dbReference>